<dbReference type="SUPFAM" id="SSF56219">
    <property type="entry name" value="DNase I-like"/>
    <property type="match status" value="1"/>
</dbReference>
<dbReference type="OrthoDB" id="410381at2759"/>
<gene>
    <name evidence="2" type="ORF">MCOR_28328</name>
</gene>
<proteinExistence type="predicted"/>
<keyword evidence="3" id="KW-1185">Reference proteome</keyword>
<evidence type="ECO:0000313" key="2">
    <source>
        <dbReference type="EMBL" id="CAC5393463.1"/>
    </source>
</evidence>
<organism evidence="2 3">
    <name type="scientific">Mytilus coruscus</name>
    <name type="common">Sea mussel</name>
    <dbReference type="NCBI Taxonomy" id="42192"/>
    <lineage>
        <taxon>Eukaryota</taxon>
        <taxon>Metazoa</taxon>
        <taxon>Spiralia</taxon>
        <taxon>Lophotrochozoa</taxon>
        <taxon>Mollusca</taxon>
        <taxon>Bivalvia</taxon>
        <taxon>Autobranchia</taxon>
        <taxon>Pteriomorphia</taxon>
        <taxon>Mytilida</taxon>
        <taxon>Mytiloidea</taxon>
        <taxon>Mytilidae</taxon>
        <taxon>Mytilinae</taxon>
        <taxon>Mytilus</taxon>
    </lineage>
</organism>
<dbReference type="Pfam" id="PF03372">
    <property type="entry name" value="Exo_endo_phos"/>
    <property type="match status" value="1"/>
</dbReference>
<reference evidence="2 3" key="1">
    <citation type="submission" date="2020-06" db="EMBL/GenBank/DDBJ databases">
        <authorList>
            <person name="Li R."/>
            <person name="Bekaert M."/>
        </authorList>
    </citation>
    <scope>NUCLEOTIDE SEQUENCE [LARGE SCALE GENOMIC DNA]</scope>
    <source>
        <strain evidence="3">wild</strain>
    </source>
</reference>
<evidence type="ECO:0000259" key="1">
    <source>
        <dbReference type="Pfam" id="PF03372"/>
    </source>
</evidence>
<dbReference type="EMBL" id="CACVKT020005203">
    <property type="protein sequence ID" value="CAC5393463.1"/>
    <property type="molecule type" value="Genomic_DNA"/>
</dbReference>
<accession>A0A6J8CAQ4</accession>
<sequence length="197" mass="22477">MDRLRSTAKLSLVEPTLSCNADVITIVFHNIRSLHLHIQDLKKENNILQSDAIGIAETRLHSADQDEDYELTNFRFIGTTLKQELDQDHTMELLRAIIIYCPPKIASGSYFKLARSIPLGENTVVLGDFNIDAQKADVLYKLFSKLNYIELPTNVITDYQSCLDRIFTNIRNDDLKNGALESYYSDHEPIYLSLPVL</sequence>
<dbReference type="GO" id="GO:0003824">
    <property type="term" value="F:catalytic activity"/>
    <property type="evidence" value="ECO:0007669"/>
    <property type="project" value="InterPro"/>
</dbReference>
<feature type="domain" description="Endonuclease/exonuclease/phosphatase" evidence="1">
    <location>
        <begin position="49"/>
        <end position="187"/>
    </location>
</feature>
<dbReference type="AlphaFoldDB" id="A0A6J8CAQ4"/>
<dbReference type="Proteomes" id="UP000507470">
    <property type="component" value="Unassembled WGS sequence"/>
</dbReference>
<evidence type="ECO:0000313" key="3">
    <source>
        <dbReference type="Proteomes" id="UP000507470"/>
    </source>
</evidence>
<dbReference type="InterPro" id="IPR005135">
    <property type="entry name" value="Endo/exonuclease/phosphatase"/>
</dbReference>
<dbReference type="Gene3D" id="3.60.10.10">
    <property type="entry name" value="Endonuclease/exonuclease/phosphatase"/>
    <property type="match status" value="1"/>
</dbReference>
<dbReference type="InterPro" id="IPR036691">
    <property type="entry name" value="Endo/exonu/phosph_ase_sf"/>
</dbReference>
<name>A0A6J8CAQ4_MYTCO</name>
<protein>
    <recommendedName>
        <fullName evidence="1">Endonuclease/exonuclease/phosphatase domain-containing protein</fullName>
    </recommendedName>
</protein>